<dbReference type="Proteomes" id="UP000694918">
    <property type="component" value="Unplaced"/>
</dbReference>
<evidence type="ECO:0000256" key="2">
    <source>
        <dbReference type="ARBA" id="ARBA00022692"/>
    </source>
</evidence>
<dbReference type="GO" id="GO:0005886">
    <property type="term" value="C:plasma membrane"/>
    <property type="evidence" value="ECO:0007669"/>
    <property type="project" value="TreeGrafter"/>
</dbReference>
<keyword evidence="2 9" id="KW-0812">Transmembrane</keyword>
<dbReference type="InterPro" id="IPR036770">
    <property type="entry name" value="Ankyrin_rpt-contain_sf"/>
</dbReference>
<evidence type="ECO:0000256" key="9">
    <source>
        <dbReference type="SAM" id="Phobius"/>
    </source>
</evidence>
<dbReference type="FunFam" id="1.25.40.20:FF:000987">
    <property type="entry name" value="Uncharacterized protein"/>
    <property type="match status" value="1"/>
</dbReference>
<keyword evidence="3" id="KW-0677">Repeat</keyword>
<feature type="region of interest" description="Disordered" evidence="8">
    <location>
        <begin position="419"/>
        <end position="442"/>
    </location>
</feature>
<keyword evidence="11" id="KW-1185">Reference proteome</keyword>
<keyword evidence="6 9" id="KW-0472">Membrane</keyword>
<dbReference type="PROSITE" id="PS50088">
    <property type="entry name" value="ANK_REPEAT"/>
    <property type="match status" value="2"/>
</dbReference>
<dbReference type="RefSeq" id="XP_011039778.1">
    <property type="nucleotide sequence ID" value="XM_011041476.1"/>
</dbReference>
<evidence type="ECO:0000256" key="8">
    <source>
        <dbReference type="SAM" id="MobiDB-lite"/>
    </source>
</evidence>
<dbReference type="GeneID" id="105136228"/>
<dbReference type="PANTHER" id="PTHR24186">
    <property type="entry name" value="PROTEIN PHOSPHATASE 1 REGULATORY SUBUNIT"/>
    <property type="match status" value="1"/>
</dbReference>
<dbReference type="InterPro" id="IPR026961">
    <property type="entry name" value="PGG_dom"/>
</dbReference>
<feature type="repeat" description="ANK" evidence="7">
    <location>
        <begin position="82"/>
        <end position="114"/>
    </location>
</feature>
<dbReference type="InterPro" id="IPR002110">
    <property type="entry name" value="Ankyrin_rpt"/>
</dbReference>
<dbReference type="FunFam" id="1.25.40.20:FF:000875">
    <property type="entry name" value="Uncharacterized protein"/>
    <property type="match status" value="1"/>
</dbReference>
<protein>
    <submittedName>
        <fullName evidence="12">Ankyrin repeat-containing protein At5g02620-like isoform X1</fullName>
    </submittedName>
</protein>
<gene>
    <name evidence="12" type="primary">LOC105136228</name>
</gene>
<evidence type="ECO:0000259" key="10">
    <source>
        <dbReference type="Pfam" id="PF13962"/>
    </source>
</evidence>
<evidence type="ECO:0000256" key="6">
    <source>
        <dbReference type="ARBA" id="ARBA00023136"/>
    </source>
</evidence>
<evidence type="ECO:0000256" key="5">
    <source>
        <dbReference type="ARBA" id="ARBA00023043"/>
    </source>
</evidence>
<keyword evidence="4 9" id="KW-1133">Transmembrane helix</keyword>
<feature type="repeat" description="ANK" evidence="7">
    <location>
        <begin position="239"/>
        <end position="272"/>
    </location>
</feature>
<evidence type="ECO:0000256" key="4">
    <source>
        <dbReference type="ARBA" id="ARBA00022989"/>
    </source>
</evidence>
<feature type="transmembrane region" description="Helical" evidence="9">
    <location>
        <begin position="536"/>
        <end position="564"/>
    </location>
</feature>
<proteinExistence type="predicted"/>
<dbReference type="KEGG" id="peu:105136228"/>
<feature type="compositionally biased region" description="Basic and acidic residues" evidence="8">
    <location>
        <begin position="425"/>
        <end position="435"/>
    </location>
</feature>
<feature type="domain" description="PGG" evidence="10">
    <location>
        <begin position="441"/>
        <end position="563"/>
    </location>
</feature>
<dbReference type="AlphaFoldDB" id="A0AAJ6V217"/>
<feature type="transmembrane region" description="Helical" evidence="9">
    <location>
        <begin position="489"/>
        <end position="515"/>
    </location>
</feature>
<keyword evidence="5 7" id="KW-0040">ANK repeat</keyword>
<dbReference type="SUPFAM" id="SSF48403">
    <property type="entry name" value="Ankyrin repeat"/>
    <property type="match status" value="1"/>
</dbReference>
<name>A0AAJ6V217_POPEU</name>
<dbReference type="Gene3D" id="1.25.40.20">
    <property type="entry name" value="Ankyrin repeat-containing domain"/>
    <property type="match status" value="2"/>
</dbReference>
<dbReference type="Pfam" id="PF00023">
    <property type="entry name" value="Ank"/>
    <property type="match status" value="1"/>
</dbReference>
<evidence type="ECO:0000313" key="12">
    <source>
        <dbReference type="RefSeq" id="XP_011039778.1"/>
    </source>
</evidence>
<evidence type="ECO:0000256" key="1">
    <source>
        <dbReference type="ARBA" id="ARBA00004141"/>
    </source>
</evidence>
<dbReference type="PANTHER" id="PTHR24186:SF50">
    <property type="entry name" value="ANKYRIN REPEAT-CONTAINING PROTEIN ITN1-LIKE ISOFORM X1"/>
    <property type="match status" value="1"/>
</dbReference>
<evidence type="ECO:0000256" key="3">
    <source>
        <dbReference type="ARBA" id="ARBA00022737"/>
    </source>
</evidence>
<comment type="subcellular location">
    <subcellularLocation>
        <location evidence="1">Membrane</location>
        <topology evidence="1">Multi-pass membrane protein</topology>
    </subcellularLocation>
</comment>
<dbReference type="PROSITE" id="PS50297">
    <property type="entry name" value="ANK_REP_REGION"/>
    <property type="match status" value="1"/>
</dbReference>
<evidence type="ECO:0000313" key="11">
    <source>
        <dbReference type="Proteomes" id="UP000694918"/>
    </source>
</evidence>
<feature type="transmembrane region" description="Helical" evidence="9">
    <location>
        <begin position="451"/>
        <end position="469"/>
    </location>
</feature>
<feature type="transmembrane region" description="Helical" evidence="9">
    <location>
        <begin position="570"/>
        <end position="593"/>
    </location>
</feature>
<dbReference type="Pfam" id="PF12796">
    <property type="entry name" value="Ank_2"/>
    <property type="match status" value="1"/>
</dbReference>
<evidence type="ECO:0000256" key="7">
    <source>
        <dbReference type="PROSITE-ProRule" id="PRU00023"/>
    </source>
</evidence>
<sequence length="598" mass="66283">MGSSEKMKRITYMDPVLFKAAAEGDIDPFEKYQTCLDQLLTPDENTILHVYLGNQSREPELTDFVVIILEMCPPLLFQANKKGEIPLHLAAAYGHSNVVKVLIDRAKALPTDSESGVTEAKKMLRMTNEEQDTALHEAARHRRSHVVEILTEEDPEFPYSANVHGETPLYIAASIITRWREERGKVVDGILGNCISVDYGGPNGRTALNAAIRVRDDVSETARKLLEKEKKLTQTTDDNGWSPLHHAACYDWSPRIVQVLLENDASAAYLAETEKRRTALHIAAIQGHVNAMKEIVSRCPACCELVDNRGWNALHYAVASKDRVAFVQCLKIPELARLGTKKDDKGNTPFHLIAALAHQQKQWQRVLLNDSYGYSGRETICGLNKRELSVDDIYEGNFAEIQKELVKSLEDVGSGPIGRGPFVMKGEEKKNNEERNEGEEEALSKARESHLVVAALIATVTFAAAFTLPGGYKSDQGPNKGSAILAKKAAFIVFIISDAMSMVLSLLAVFIHFMISLIHGFKMVKDEAMDENTTGILFGYAMLLTMIAMGTMIIAFITGTYAVLEPSLGLAVSTCLIGLSFFFLVYLVCRFIYNNLIH</sequence>
<dbReference type="Pfam" id="PF13962">
    <property type="entry name" value="PGG"/>
    <property type="match status" value="1"/>
</dbReference>
<dbReference type="SMART" id="SM00248">
    <property type="entry name" value="ANK"/>
    <property type="match status" value="8"/>
</dbReference>
<accession>A0AAJ6V217</accession>
<organism evidence="11 12">
    <name type="scientific">Populus euphratica</name>
    <name type="common">Euphrates poplar</name>
    <dbReference type="NCBI Taxonomy" id="75702"/>
    <lineage>
        <taxon>Eukaryota</taxon>
        <taxon>Viridiplantae</taxon>
        <taxon>Streptophyta</taxon>
        <taxon>Embryophyta</taxon>
        <taxon>Tracheophyta</taxon>
        <taxon>Spermatophyta</taxon>
        <taxon>Magnoliopsida</taxon>
        <taxon>eudicotyledons</taxon>
        <taxon>Gunneridae</taxon>
        <taxon>Pentapetalae</taxon>
        <taxon>rosids</taxon>
        <taxon>fabids</taxon>
        <taxon>Malpighiales</taxon>
        <taxon>Salicaceae</taxon>
        <taxon>Saliceae</taxon>
        <taxon>Populus</taxon>
    </lineage>
</organism>
<reference evidence="12" key="1">
    <citation type="submission" date="2025-08" db="UniProtKB">
        <authorList>
            <consortium name="RefSeq"/>
        </authorList>
    </citation>
    <scope>IDENTIFICATION</scope>
</reference>